<feature type="region of interest" description="Disordered" evidence="8">
    <location>
        <begin position="1"/>
        <end position="119"/>
    </location>
</feature>
<feature type="compositionally biased region" description="Pro residues" evidence="8">
    <location>
        <begin position="14"/>
        <end position="24"/>
    </location>
</feature>
<feature type="compositionally biased region" description="Basic and acidic residues" evidence="8">
    <location>
        <begin position="57"/>
        <end position="68"/>
    </location>
</feature>
<dbReference type="FunFam" id="4.10.1060.10:FF:000017">
    <property type="entry name" value="FUS RNA-binding protein"/>
    <property type="match status" value="1"/>
</dbReference>
<dbReference type="AlphaFoldDB" id="A0A8D7AUN2"/>
<feature type="compositionally biased region" description="Basic and acidic residues" evidence="8">
    <location>
        <begin position="80"/>
        <end position="95"/>
    </location>
</feature>
<dbReference type="InterPro" id="IPR034870">
    <property type="entry name" value="TET_fam"/>
</dbReference>
<evidence type="ECO:0000256" key="4">
    <source>
        <dbReference type="ARBA" id="ARBA00022833"/>
    </source>
</evidence>
<reference evidence="10" key="1">
    <citation type="submission" date="2021-03" db="EMBL/GenBank/DDBJ databases">
        <authorList>
            <consortium name="Genoscope - CEA"/>
            <person name="William W."/>
        </authorList>
    </citation>
    <scope>NUCLEOTIDE SEQUENCE</scope>
    <source>
        <strain evidence="10">Doubled-haploid Pahang</strain>
    </source>
</reference>
<feature type="compositionally biased region" description="Basic and acidic residues" evidence="8">
    <location>
        <begin position="443"/>
        <end position="459"/>
    </location>
</feature>
<feature type="compositionally biased region" description="Basic and acidic residues" evidence="8">
    <location>
        <begin position="406"/>
        <end position="417"/>
    </location>
</feature>
<evidence type="ECO:0000256" key="6">
    <source>
        <dbReference type="ARBA" id="ARBA00023242"/>
    </source>
</evidence>
<feature type="domain" description="RanBP2-type" evidence="9">
    <location>
        <begin position="227"/>
        <end position="258"/>
    </location>
</feature>
<dbReference type="PROSITE" id="PS01358">
    <property type="entry name" value="ZF_RANBP2_1"/>
    <property type="match status" value="1"/>
</dbReference>
<dbReference type="InterPro" id="IPR036443">
    <property type="entry name" value="Znf_RanBP2_sf"/>
</dbReference>
<evidence type="ECO:0000256" key="1">
    <source>
        <dbReference type="ARBA" id="ARBA00004123"/>
    </source>
</evidence>
<protein>
    <submittedName>
        <fullName evidence="10">(wild Malaysian banana) hypothetical protein</fullName>
    </submittedName>
</protein>
<keyword evidence="3 7" id="KW-0863">Zinc-finger</keyword>
<dbReference type="GO" id="GO:0006355">
    <property type="term" value="P:regulation of DNA-templated transcription"/>
    <property type="evidence" value="ECO:0007669"/>
    <property type="project" value="InterPro"/>
</dbReference>
<keyword evidence="6" id="KW-0539">Nucleus</keyword>
<feature type="region of interest" description="Disordered" evidence="8">
    <location>
        <begin position="172"/>
        <end position="205"/>
    </location>
</feature>
<dbReference type="SUPFAM" id="SSF90209">
    <property type="entry name" value="Ran binding protein zinc finger-like"/>
    <property type="match status" value="1"/>
</dbReference>
<organism evidence="10">
    <name type="scientific">Musa acuminata subsp. malaccensis</name>
    <name type="common">Wild banana</name>
    <name type="synonym">Musa malaccensis</name>
    <dbReference type="NCBI Taxonomy" id="214687"/>
    <lineage>
        <taxon>Eukaryota</taxon>
        <taxon>Viridiplantae</taxon>
        <taxon>Streptophyta</taxon>
        <taxon>Embryophyta</taxon>
        <taxon>Tracheophyta</taxon>
        <taxon>Spermatophyta</taxon>
        <taxon>Magnoliopsida</taxon>
        <taxon>Liliopsida</taxon>
        <taxon>Zingiberales</taxon>
        <taxon>Musaceae</taxon>
        <taxon>Musa</taxon>
    </lineage>
</organism>
<dbReference type="InterPro" id="IPR001876">
    <property type="entry name" value="Znf_RanBP2"/>
</dbReference>
<feature type="compositionally biased region" description="Gly residues" evidence="8">
    <location>
        <begin position="191"/>
        <end position="200"/>
    </location>
</feature>
<keyword evidence="4" id="KW-0862">Zinc</keyword>
<dbReference type="PROSITE" id="PS50199">
    <property type="entry name" value="ZF_RANBP2_2"/>
    <property type="match status" value="1"/>
</dbReference>
<evidence type="ECO:0000256" key="8">
    <source>
        <dbReference type="SAM" id="MobiDB-lite"/>
    </source>
</evidence>
<dbReference type="SMART" id="SM00547">
    <property type="entry name" value="ZnF_RBZ"/>
    <property type="match status" value="1"/>
</dbReference>
<comment type="subcellular location">
    <subcellularLocation>
        <location evidence="1">Nucleus</location>
    </subcellularLocation>
</comment>
<dbReference type="GO" id="GO:0003723">
    <property type="term" value="F:RNA binding"/>
    <property type="evidence" value="ECO:0007669"/>
    <property type="project" value="UniProtKB-KW"/>
</dbReference>
<accession>A0A8D7AUN2</accession>
<dbReference type="GO" id="GO:0005634">
    <property type="term" value="C:nucleus"/>
    <property type="evidence" value="ECO:0007669"/>
    <property type="project" value="UniProtKB-SubCell"/>
</dbReference>
<feature type="region of interest" description="Disordered" evidence="8">
    <location>
        <begin position="360"/>
        <end position="459"/>
    </location>
</feature>
<evidence type="ECO:0000313" key="10">
    <source>
        <dbReference type="EMBL" id="CAG1854648.1"/>
    </source>
</evidence>
<dbReference type="Gene3D" id="4.10.1060.10">
    <property type="entry name" value="Zinc finger, RanBP2-type"/>
    <property type="match status" value="1"/>
</dbReference>
<evidence type="ECO:0000256" key="3">
    <source>
        <dbReference type="ARBA" id="ARBA00022771"/>
    </source>
</evidence>
<keyword evidence="5" id="KW-0694">RNA-binding</keyword>
<evidence type="ECO:0000256" key="5">
    <source>
        <dbReference type="ARBA" id="ARBA00022884"/>
    </source>
</evidence>
<dbReference type="GO" id="GO:0008270">
    <property type="term" value="F:zinc ion binding"/>
    <property type="evidence" value="ECO:0007669"/>
    <property type="project" value="UniProtKB-KW"/>
</dbReference>
<name>A0A8D7AUN2_MUSAM</name>
<keyword evidence="2" id="KW-0479">Metal-binding</keyword>
<proteinExistence type="predicted"/>
<evidence type="ECO:0000259" key="9">
    <source>
        <dbReference type="PROSITE" id="PS50199"/>
    </source>
</evidence>
<dbReference type="PANTHER" id="PTHR23238">
    <property type="entry name" value="RNA BINDING PROTEIN"/>
    <property type="match status" value="1"/>
</dbReference>
<feature type="region of interest" description="Disordered" evidence="8">
    <location>
        <begin position="256"/>
        <end position="298"/>
    </location>
</feature>
<feature type="compositionally biased region" description="Basic and acidic residues" evidence="8">
    <location>
        <begin position="360"/>
        <end position="377"/>
    </location>
</feature>
<gene>
    <name evidence="10" type="ORF">GSMUA_328740.1</name>
</gene>
<dbReference type="EMBL" id="HG996476">
    <property type="protein sequence ID" value="CAG1854648.1"/>
    <property type="molecule type" value="Genomic_DNA"/>
</dbReference>
<sequence>MRPRERDEDEEAPPSEPSPAPPPRRAGGGLSSMVVRPPESGEGEDDEEPRDYGAVVRRRDSPQQRRDSLPPARRRFSPQDQRRREPSPGLRRRDSPPTFRRRGSPIDVRRRGGSPGFHSRYQRFHGGPVMSFIIYCLFQYNFIHAGSVSPRRQRLDGQHDLDFDSSMGRHIGRGFRGGRAGGRFREASPGYGHGRGGRSTGRGYNASRWPVSDGEYVHRNDPNLSPREGDWICQNPFCGNLNFARRTHCNNCNKYRYGPELDGPSRSPRRGYFKSPPLRGSPPRIVGPANHGLRDDLDRYRSPRGWGVEDLRDFGPRSPPPARGGKFLDMRRERLDYHDDLGYRQRRKFDWPAPEWEGRDSNRDGFVADRRGYDRRPPSPRGRWISRERSRSPIGSRPLRGAYMGRGRDDRQYDSHLGHSQADDLGIGRGRGYRQAESLPGRSHIDRRGIARGRNDDIY</sequence>
<evidence type="ECO:0000256" key="2">
    <source>
        <dbReference type="ARBA" id="ARBA00022723"/>
    </source>
</evidence>
<evidence type="ECO:0000256" key="7">
    <source>
        <dbReference type="PROSITE-ProRule" id="PRU00322"/>
    </source>
</evidence>